<keyword evidence="1" id="KW-0812">Transmembrane</keyword>
<dbReference type="AlphaFoldDB" id="A0A1G6T255"/>
<organism evidence="2 3">
    <name type="scientific">Niabella drilacis (strain DSM 25811 / CCM 8410 / CCUG 62505 / LMG 26954 / E90)</name>
    <dbReference type="NCBI Taxonomy" id="1285928"/>
    <lineage>
        <taxon>Bacteria</taxon>
        <taxon>Pseudomonadati</taxon>
        <taxon>Bacteroidota</taxon>
        <taxon>Chitinophagia</taxon>
        <taxon>Chitinophagales</taxon>
        <taxon>Chitinophagaceae</taxon>
        <taxon>Niabella</taxon>
    </lineage>
</organism>
<keyword evidence="1" id="KW-1133">Transmembrane helix</keyword>
<gene>
    <name evidence="2" type="ORF">SAMN04487894_10766</name>
</gene>
<accession>A0A1G6T255</accession>
<evidence type="ECO:0000313" key="3">
    <source>
        <dbReference type="Proteomes" id="UP000198757"/>
    </source>
</evidence>
<evidence type="ECO:0000313" key="2">
    <source>
        <dbReference type="EMBL" id="SDD23128.1"/>
    </source>
</evidence>
<dbReference type="EMBL" id="FMZO01000007">
    <property type="protein sequence ID" value="SDD23128.1"/>
    <property type="molecule type" value="Genomic_DNA"/>
</dbReference>
<name>A0A1G6T255_NIADE</name>
<dbReference type="Proteomes" id="UP000198757">
    <property type="component" value="Unassembled WGS sequence"/>
</dbReference>
<proteinExistence type="predicted"/>
<feature type="transmembrane region" description="Helical" evidence="1">
    <location>
        <begin position="82"/>
        <end position="100"/>
    </location>
</feature>
<dbReference type="InterPro" id="IPR032809">
    <property type="entry name" value="Put_HupE_UreJ"/>
</dbReference>
<keyword evidence="1" id="KW-0472">Membrane</keyword>
<feature type="transmembrane region" description="Helical" evidence="1">
    <location>
        <begin position="53"/>
        <end position="76"/>
    </location>
</feature>
<evidence type="ECO:0000256" key="1">
    <source>
        <dbReference type="SAM" id="Phobius"/>
    </source>
</evidence>
<dbReference type="Pfam" id="PF13795">
    <property type="entry name" value="HupE_UreJ_2"/>
    <property type="match status" value="1"/>
</dbReference>
<keyword evidence="3" id="KW-1185">Reference proteome</keyword>
<feature type="transmembrane region" description="Helical" evidence="1">
    <location>
        <begin position="146"/>
        <end position="166"/>
    </location>
</feature>
<feature type="transmembrane region" description="Helical" evidence="1">
    <location>
        <begin position="178"/>
        <end position="197"/>
    </location>
</feature>
<sequence length="204" mass="22924">MVGSIKFLRIRMSSFWFYFTEGWKHIISQDALDHQLFIIALAVIYTFRDWKRVLILVTAFTIGHSLTLALSVFNVIRVASSWVEFLIPVTIVLTALWNVLRQHKPRQINANYFLALFFGLIHGLGFANTIRMMLASDESVGTGLLGFNLGLEAGQVIVVLVVLLLTKLVTGGLKIPQRIYIFAVSALVFILSLKMALERVPSLS</sequence>
<reference evidence="3" key="1">
    <citation type="submission" date="2016-10" db="EMBL/GenBank/DDBJ databases">
        <authorList>
            <person name="Varghese N."/>
            <person name="Submissions S."/>
        </authorList>
    </citation>
    <scope>NUCLEOTIDE SEQUENCE [LARGE SCALE GENOMIC DNA]</scope>
    <source>
        <strain evidence="3">DSM 25811 / CCM 8410 / LMG 26954 / E90</strain>
    </source>
</reference>
<feature type="transmembrane region" description="Helical" evidence="1">
    <location>
        <begin position="112"/>
        <end position="134"/>
    </location>
</feature>
<protein>
    <submittedName>
        <fullName evidence="2">HupE / UreJ protein</fullName>
    </submittedName>
</protein>
<dbReference type="STRING" id="1285928.SAMN04487894_10766"/>